<dbReference type="Pfam" id="PF01790">
    <property type="entry name" value="LGT"/>
    <property type="match status" value="1"/>
</dbReference>
<dbReference type="EC" id="2.5.1.145" evidence="8"/>
<dbReference type="PANTHER" id="PTHR30589:SF0">
    <property type="entry name" value="PHOSPHATIDYLGLYCEROL--PROLIPOPROTEIN DIACYLGLYCERYL TRANSFERASE"/>
    <property type="match status" value="1"/>
</dbReference>
<keyword evidence="9" id="KW-1185">Reference proteome</keyword>
<comment type="similarity">
    <text evidence="1">Belongs to the Lgt family.</text>
</comment>
<keyword evidence="2" id="KW-1003">Cell membrane</keyword>
<evidence type="ECO:0000256" key="1">
    <source>
        <dbReference type="ARBA" id="ARBA00007150"/>
    </source>
</evidence>
<dbReference type="InterPro" id="IPR001640">
    <property type="entry name" value="Lgt"/>
</dbReference>
<name>A0ABW9JCY6_9SPHI</name>
<feature type="transmembrane region" description="Helical" evidence="7">
    <location>
        <begin position="70"/>
        <end position="89"/>
    </location>
</feature>
<organism evidence="8 9">
    <name type="scientific">Pedobacter helvus</name>
    <dbReference type="NCBI Taxonomy" id="2563444"/>
    <lineage>
        <taxon>Bacteria</taxon>
        <taxon>Pseudomonadati</taxon>
        <taxon>Bacteroidota</taxon>
        <taxon>Sphingobacteriia</taxon>
        <taxon>Sphingobacteriales</taxon>
        <taxon>Sphingobacteriaceae</taxon>
        <taxon>Pedobacter</taxon>
    </lineage>
</organism>
<keyword evidence="3 8" id="KW-0808">Transferase</keyword>
<evidence type="ECO:0000313" key="8">
    <source>
        <dbReference type="EMBL" id="MFN0290274.1"/>
    </source>
</evidence>
<dbReference type="EMBL" id="SRMP02000001">
    <property type="protein sequence ID" value="MFN0290274.1"/>
    <property type="molecule type" value="Genomic_DNA"/>
</dbReference>
<dbReference type="PANTHER" id="PTHR30589">
    <property type="entry name" value="PROLIPOPROTEIN DIACYLGLYCERYL TRANSFERASE"/>
    <property type="match status" value="1"/>
</dbReference>
<evidence type="ECO:0000256" key="7">
    <source>
        <dbReference type="SAM" id="Phobius"/>
    </source>
</evidence>
<evidence type="ECO:0000256" key="5">
    <source>
        <dbReference type="ARBA" id="ARBA00022989"/>
    </source>
</evidence>
<evidence type="ECO:0000313" key="9">
    <source>
        <dbReference type="Proteomes" id="UP001517367"/>
    </source>
</evidence>
<feature type="transmembrane region" description="Helical" evidence="7">
    <location>
        <begin position="147"/>
        <end position="166"/>
    </location>
</feature>
<gene>
    <name evidence="8" type="ORF">E5L68_002665</name>
</gene>
<evidence type="ECO:0000256" key="2">
    <source>
        <dbReference type="ARBA" id="ARBA00022475"/>
    </source>
</evidence>
<dbReference type="GO" id="GO:0008961">
    <property type="term" value="F:phosphatidylglycerol-prolipoprotein diacylglyceryl transferase activity"/>
    <property type="evidence" value="ECO:0007669"/>
    <property type="project" value="UniProtKB-EC"/>
</dbReference>
<sequence>MFPTVSSLLEYLFGLKTLLIVPTFGFFVALAFVLSYLTFLSEFKRKEKEGVIKPFKKQIVEGAGASLTDYLEYGFLGFLIGFKVIGAFVKMQLFSQAPLKFILSLNGSWPAGLLVAMLFIYLIYWQKKQDQLEKPLQKEILLHPYQLMPKLIIWAAVWGFLGAKVFNLLENLPKYQTYGLVGFIKYSGLTFLGGLTFGAISYLYIGYKNGMRLIDLADIGSPGMLVAYGVGRIGCQLSGDGDWGIVNTYAKPFEWLPNWMWSFTFPHNVLNEGVYISGCSGNYCSELAQGVFPTSFYEVVLILSCFLLLWFFRRKLKTPGLIFCIYLLIMGLERFFIEMIRVNYRYDLLGMRLSEAQIVSLIFVLLAIAIGTSILFNQNKLKKNRLP</sequence>
<reference evidence="8 9" key="1">
    <citation type="submission" date="2024-12" db="EMBL/GenBank/DDBJ databases">
        <authorList>
            <person name="Hu S."/>
        </authorList>
    </citation>
    <scope>NUCLEOTIDE SEQUENCE [LARGE SCALE GENOMIC DNA]</scope>
    <source>
        <strain evidence="8 9">P-25</strain>
    </source>
</reference>
<keyword evidence="4 7" id="KW-0812">Transmembrane</keyword>
<proteinExistence type="inferred from homology"/>
<keyword evidence="5 7" id="KW-1133">Transmembrane helix</keyword>
<dbReference type="Proteomes" id="UP001517367">
    <property type="component" value="Unassembled WGS sequence"/>
</dbReference>
<evidence type="ECO:0000256" key="6">
    <source>
        <dbReference type="ARBA" id="ARBA00023136"/>
    </source>
</evidence>
<accession>A0ABW9JCY6</accession>
<keyword evidence="6 7" id="KW-0472">Membrane</keyword>
<protein>
    <submittedName>
        <fullName evidence="8">Prolipoprotein diacylglyceryl transferase</fullName>
        <ecNumber evidence="8">2.5.1.145</ecNumber>
    </submittedName>
</protein>
<comment type="caution">
    <text evidence="8">The sequence shown here is derived from an EMBL/GenBank/DDBJ whole genome shotgun (WGS) entry which is preliminary data.</text>
</comment>
<feature type="transmembrane region" description="Helical" evidence="7">
    <location>
        <begin position="318"/>
        <end position="337"/>
    </location>
</feature>
<feature type="transmembrane region" description="Helical" evidence="7">
    <location>
        <begin position="295"/>
        <end position="312"/>
    </location>
</feature>
<evidence type="ECO:0000256" key="3">
    <source>
        <dbReference type="ARBA" id="ARBA00022679"/>
    </source>
</evidence>
<feature type="transmembrane region" description="Helical" evidence="7">
    <location>
        <begin position="186"/>
        <end position="205"/>
    </location>
</feature>
<feature type="transmembrane region" description="Helical" evidence="7">
    <location>
        <begin position="109"/>
        <end position="126"/>
    </location>
</feature>
<feature type="transmembrane region" description="Helical" evidence="7">
    <location>
        <begin position="358"/>
        <end position="376"/>
    </location>
</feature>
<dbReference type="RefSeq" id="WP_138727860.1">
    <property type="nucleotide sequence ID" value="NZ_SRMP02000001.1"/>
</dbReference>
<feature type="transmembrane region" description="Helical" evidence="7">
    <location>
        <begin position="20"/>
        <end position="39"/>
    </location>
</feature>
<evidence type="ECO:0000256" key="4">
    <source>
        <dbReference type="ARBA" id="ARBA00022692"/>
    </source>
</evidence>